<dbReference type="EMBL" id="GISG01112497">
    <property type="protein sequence ID" value="MBA4639170.1"/>
    <property type="molecule type" value="Transcribed_RNA"/>
</dbReference>
<evidence type="ECO:0000259" key="5">
    <source>
        <dbReference type="PROSITE" id="PS51858"/>
    </source>
</evidence>
<protein>
    <recommendedName>
        <fullName evidence="5">PPPDE domain-containing protein</fullName>
    </recommendedName>
</protein>
<dbReference type="GO" id="GO:0006508">
    <property type="term" value="P:proteolysis"/>
    <property type="evidence" value="ECO:0007669"/>
    <property type="project" value="UniProtKB-KW"/>
</dbReference>
<keyword evidence="2" id="KW-0645">Protease</keyword>
<evidence type="ECO:0000256" key="4">
    <source>
        <dbReference type="SAM" id="MobiDB-lite"/>
    </source>
</evidence>
<reference evidence="6" key="1">
    <citation type="journal article" date="2013" name="J. Plant Res.">
        <title>Effect of fungi and light on seed germination of three Opuntia species from semiarid lands of central Mexico.</title>
        <authorList>
            <person name="Delgado-Sanchez P."/>
            <person name="Jimenez-Bremont J.F."/>
            <person name="Guerrero-Gonzalez Mde L."/>
            <person name="Flores J."/>
        </authorList>
    </citation>
    <scope>NUCLEOTIDE SEQUENCE</scope>
    <source>
        <tissue evidence="6">Cladode</tissue>
    </source>
</reference>
<feature type="compositionally biased region" description="Polar residues" evidence="4">
    <location>
        <begin position="202"/>
        <end position="212"/>
    </location>
</feature>
<dbReference type="InterPro" id="IPR042266">
    <property type="entry name" value="PPPDE_sf"/>
</dbReference>
<keyword evidence="3" id="KW-0378">Hydrolase</keyword>
<sequence length="212" mass="23271">MLCMKNPCVDVSGSVPVFLNVYDISPVNGYAYWFGLGVYHSGVQVHGVEYAFGAHEYPSTGIFEGVPKKCEGFTFRKGILIGWTESGPEDVKKVMEELAEKYRGNAYNLITKNCNHFCNDVCVRLTGNHIPSWVNRLARIGFLCNCVIPEKITMGKIGCQRKEEKVIKEVEDKKLGKSSPKRLTNSSNSASSSSSPPSDSATIGSKSTRSTS</sequence>
<evidence type="ECO:0000256" key="2">
    <source>
        <dbReference type="ARBA" id="ARBA00022670"/>
    </source>
</evidence>
<dbReference type="PROSITE" id="PS51858">
    <property type="entry name" value="PPPDE"/>
    <property type="match status" value="1"/>
</dbReference>
<dbReference type="GO" id="GO:0016579">
    <property type="term" value="P:protein deubiquitination"/>
    <property type="evidence" value="ECO:0007669"/>
    <property type="project" value="TreeGrafter"/>
</dbReference>
<dbReference type="AlphaFoldDB" id="A0A7C8ZD35"/>
<organism evidence="6">
    <name type="scientific">Opuntia streptacantha</name>
    <name type="common">Prickly pear cactus</name>
    <name type="synonym">Opuntia cardona</name>
    <dbReference type="NCBI Taxonomy" id="393608"/>
    <lineage>
        <taxon>Eukaryota</taxon>
        <taxon>Viridiplantae</taxon>
        <taxon>Streptophyta</taxon>
        <taxon>Embryophyta</taxon>
        <taxon>Tracheophyta</taxon>
        <taxon>Spermatophyta</taxon>
        <taxon>Magnoliopsida</taxon>
        <taxon>eudicotyledons</taxon>
        <taxon>Gunneridae</taxon>
        <taxon>Pentapetalae</taxon>
        <taxon>Caryophyllales</taxon>
        <taxon>Cactineae</taxon>
        <taxon>Cactaceae</taxon>
        <taxon>Opuntioideae</taxon>
        <taxon>Opuntia</taxon>
    </lineage>
</organism>
<feature type="compositionally biased region" description="Low complexity" evidence="4">
    <location>
        <begin position="185"/>
        <end position="201"/>
    </location>
</feature>
<dbReference type="GO" id="GO:0101005">
    <property type="term" value="F:deubiquitinase activity"/>
    <property type="evidence" value="ECO:0007669"/>
    <property type="project" value="TreeGrafter"/>
</dbReference>
<dbReference type="Pfam" id="PF05903">
    <property type="entry name" value="Peptidase_C97"/>
    <property type="match status" value="1"/>
</dbReference>
<feature type="domain" description="PPPDE" evidence="5">
    <location>
        <begin position="15"/>
        <end position="152"/>
    </location>
</feature>
<comment type="similarity">
    <text evidence="1">Belongs to the DeSI family.</text>
</comment>
<dbReference type="Gene3D" id="3.90.1720.30">
    <property type="entry name" value="PPPDE domains"/>
    <property type="match status" value="1"/>
</dbReference>
<evidence type="ECO:0000256" key="3">
    <source>
        <dbReference type="ARBA" id="ARBA00022801"/>
    </source>
</evidence>
<name>A0A7C8ZD35_OPUST</name>
<dbReference type="InterPro" id="IPR008580">
    <property type="entry name" value="PPPDE_dom"/>
</dbReference>
<dbReference type="PANTHER" id="PTHR12378:SF52">
    <property type="entry name" value="F23A5.4 PROTEIN"/>
    <property type="match status" value="1"/>
</dbReference>
<dbReference type="SMART" id="SM01179">
    <property type="entry name" value="DUF862"/>
    <property type="match status" value="1"/>
</dbReference>
<feature type="region of interest" description="Disordered" evidence="4">
    <location>
        <begin position="170"/>
        <end position="212"/>
    </location>
</feature>
<accession>A0A7C8ZD35</accession>
<dbReference type="PANTHER" id="PTHR12378">
    <property type="entry name" value="DESUMOYLATING ISOPEPTIDASE"/>
    <property type="match status" value="1"/>
</dbReference>
<evidence type="ECO:0000256" key="1">
    <source>
        <dbReference type="ARBA" id="ARBA00008140"/>
    </source>
</evidence>
<reference evidence="6" key="2">
    <citation type="submission" date="2020-07" db="EMBL/GenBank/DDBJ databases">
        <authorList>
            <person name="Vera ALvarez R."/>
            <person name="Arias-Moreno D.M."/>
            <person name="Jimenez-Jacinto V."/>
            <person name="Jimenez-Bremont J.F."/>
            <person name="Swaminathan K."/>
            <person name="Moose S.P."/>
            <person name="Guerrero-Gonzalez M.L."/>
            <person name="Marino-Ramirez L."/>
            <person name="Landsman D."/>
            <person name="Rodriguez-Kessler M."/>
            <person name="Delgado-Sanchez P."/>
        </authorList>
    </citation>
    <scope>NUCLEOTIDE SEQUENCE</scope>
    <source>
        <tissue evidence="6">Cladode</tissue>
    </source>
</reference>
<proteinExistence type="inferred from homology"/>
<evidence type="ECO:0000313" key="6">
    <source>
        <dbReference type="EMBL" id="MBA4639170.1"/>
    </source>
</evidence>